<dbReference type="InterPro" id="IPR036770">
    <property type="entry name" value="Ankyrin_rpt-contain_sf"/>
</dbReference>
<name>A0A9W6XC04_9STRA</name>
<evidence type="ECO:0000313" key="2">
    <source>
        <dbReference type="Proteomes" id="UP001165083"/>
    </source>
</evidence>
<dbReference type="PANTHER" id="PTHR46586:SF3">
    <property type="entry name" value="ANKYRIN REPEAT-CONTAINING PROTEIN"/>
    <property type="match status" value="1"/>
</dbReference>
<gene>
    <name evidence="1" type="ORF">Plil01_001506500</name>
</gene>
<dbReference type="AlphaFoldDB" id="A0A9W6XC04"/>
<organism evidence="1 2">
    <name type="scientific">Phytophthora lilii</name>
    <dbReference type="NCBI Taxonomy" id="2077276"/>
    <lineage>
        <taxon>Eukaryota</taxon>
        <taxon>Sar</taxon>
        <taxon>Stramenopiles</taxon>
        <taxon>Oomycota</taxon>
        <taxon>Peronosporomycetes</taxon>
        <taxon>Peronosporales</taxon>
        <taxon>Peronosporaceae</taxon>
        <taxon>Phytophthora</taxon>
    </lineage>
</organism>
<dbReference type="OrthoDB" id="110289at2759"/>
<dbReference type="EMBL" id="BSXW01001285">
    <property type="protein sequence ID" value="GMF35470.1"/>
    <property type="molecule type" value="Genomic_DNA"/>
</dbReference>
<dbReference type="Proteomes" id="UP001165083">
    <property type="component" value="Unassembled WGS sequence"/>
</dbReference>
<accession>A0A9W6XC04</accession>
<protein>
    <submittedName>
        <fullName evidence="1">Unnamed protein product</fullName>
    </submittedName>
</protein>
<reference evidence="1" key="1">
    <citation type="submission" date="2023-04" db="EMBL/GenBank/DDBJ databases">
        <title>Phytophthora lilii NBRC 32176.</title>
        <authorList>
            <person name="Ichikawa N."/>
            <person name="Sato H."/>
            <person name="Tonouchi N."/>
        </authorList>
    </citation>
    <scope>NUCLEOTIDE SEQUENCE</scope>
    <source>
        <strain evidence="1">NBRC 32176</strain>
    </source>
</reference>
<dbReference type="SUPFAM" id="SSF48403">
    <property type="entry name" value="Ankyrin repeat"/>
    <property type="match status" value="2"/>
</dbReference>
<sequence length="641" mass="70749">MASSREPKHDAPRPFKRLKLSNLPLKLVISPDVLELIDELLMSPEEAVTKAAQTTKVEWLDELLCRFNCDVSAVAVAAATNGSLSVVRVLVAKIVNSDKNEGFPVDAENDGRLKILKDAAIASAGAGHVDILKLLVFASVGPPTNFNNGRNPGSFEPSNVFGNAVIAAAKADHVDVLRLMLPEMIAVGDEEVSEPKDEEVSEPVSFALMDAAKHGALRVVEFLLPKLMKPRCYGDNRYHFMTWAILEAAAANGHLAIVKFATAFATERGFKDTYAVHDTNYADLLLLVVKNGYTDILLYLVDQHCVAWSTKRVLKQVVELQLHALAKMVIDIYKRPVKCLFLELIQDKSIETVQFLYDNGYVDTASINEAFELATKMESAQTVEFLIKTGKVSSDAFAKAFEDAAFTGSITILIQLHSTKRAAPNIVCTAFDRASDFACVKYLYESEREQIPVKSVIASFKTAGSYEFLGGRYGEQRYGDHINILKLLVHEKCISDELVSEVFLRATKNHDIAVLQCLLNDHRVTPEAKNEAFQTAGLQGYSDIVQLLHKEKHISVESTSTVWVNAAKYGYTDIVNVLAPQPNMPEDMEAQAFIAAAQHGQVRVLKMLSISEEWPVAVVEKALSVSNHEQVKTILQEKLSN</sequence>
<keyword evidence="2" id="KW-1185">Reference proteome</keyword>
<dbReference type="InterPro" id="IPR052050">
    <property type="entry name" value="SecEffector_AnkRepeat"/>
</dbReference>
<evidence type="ECO:0000313" key="1">
    <source>
        <dbReference type="EMBL" id="GMF35470.1"/>
    </source>
</evidence>
<proteinExistence type="predicted"/>
<comment type="caution">
    <text evidence="1">The sequence shown here is derived from an EMBL/GenBank/DDBJ whole genome shotgun (WGS) entry which is preliminary data.</text>
</comment>
<dbReference type="Gene3D" id="1.25.40.20">
    <property type="entry name" value="Ankyrin repeat-containing domain"/>
    <property type="match status" value="3"/>
</dbReference>
<dbReference type="PANTHER" id="PTHR46586">
    <property type="entry name" value="ANKYRIN REPEAT-CONTAINING PROTEIN"/>
    <property type="match status" value="1"/>
</dbReference>